<dbReference type="PROSITE" id="PS50293">
    <property type="entry name" value="TPR_REGION"/>
    <property type="match status" value="1"/>
</dbReference>
<dbReference type="GO" id="GO:0000160">
    <property type="term" value="P:phosphorelay signal transduction system"/>
    <property type="evidence" value="ECO:0007669"/>
    <property type="project" value="InterPro"/>
</dbReference>
<dbReference type="InterPro" id="IPR011990">
    <property type="entry name" value="TPR-like_helical_dom_sf"/>
</dbReference>
<dbReference type="SUPFAM" id="SSF46894">
    <property type="entry name" value="C-terminal effector domain of the bipartite response regulators"/>
    <property type="match status" value="1"/>
</dbReference>
<protein>
    <submittedName>
        <fullName evidence="8">DNA-binding SARP family transcriptional activator</fullName>
    </submittedName>
</protein>
<dbReference type="InterPro" id="IPR005158">
    <property type="entry name" value="BTAD"/>
</dbReference>
<keyword evidence="3 6" id="KW-0238">DNA-binding</keyword>
<dbReference type="SMART" id="SM01043">
    <property type="entry name" value="BTAD"/>
    <property type="match status" value="1"/>
</dbReference>
<dbReference type="SUPFAM" id="SSF52540">
    <property type="entry name" value="P-loop containing nucleoside triphosphate hydrolases"/>
    <property type="match status" value="1"/>
</dbReference>
<feature type="DNA-binding region" description="OmpR/PhoB-type" evidence="6">
    <location>
        <begin position="1"/>
        <end position="92"/>
    </location>
</feature>
<dbReference type="Pfam" id="PF13374">
    <property type="entry name" value="TPR_10"/>
    <property type="match status" value="1"/>
</dbReference>
<dbReference type="CDD" id="cd15831">
    <property type="entry name" value="BTAD"/>
    <property type="match status" value="1"/>
</dbReference>
<dbReference type="InterPro" id="IPR019734">
    <property type="entry name" value="TPR_rpt"/>
</dbReference>
<sequence length="938" mass="102252">MEFGLLGNIDAHLAGKPIDLGHSRQRSVLAALLVDVNKVVHVDQLLDRVWADSRPQRSQNVVYGYLSRLRRCLADAEGVSLGRRAGGYLLTADPLTVDLHQFRHLAAQARGAERDDDALRRFDEAVTLWRGEPFAGLDTPWFNSLRESLERERLAVEHDRIDTALRCGEHAALLPDLARRAGEQPLDERLAGQLMLALYRCGRQAEALGHFQRVRHQLVDAMGVDPGPDLQNLQLRILNADPSLSSPIEVRVSPAATAPGPTLRQLPTPPPLFTGRESELAELTSRYDTRAGTADSVAIVAISGAGGVGKTWLALRWAHDNSDRFPDGQLYVNLRGFDPSATPLSPLVAVRGFLDALGVPPSSVPADLDAQAGLYRSLVADRRLLIVLDNAYDTAQVLPLLPGSPTCTVLLTSRRRLGGLVATHGAQPLALDVLRDDESEELLARLLGPARMVAEPASVSAILQRCAGLPLALGIVAARAATHPGFPLQALADELAELTTRLDVLTTGDLSADLRTVFAASYRALNPATATVFTLLGLAPGPDISLPAVASLTGIPAGRARALLQELHEAHLVHQDSPGRYRLHDLVRLYAAEQAEQDQPADARRAGLHRLLEHYTRVAATAGGLLDPERHPVGPADPIPTGVTLSRVGNRAEALSWFNQEHMVLLGAVDLADSVGFDRHAWELARGLESFLDDQGHWHDWAATQRTALKAAHRLGDRTRQAHSYRSLGLDYTQMGRLDDGHLHLRQALDLYEELGDRTLQAHTHRGLGWVCNQQDRWRDGLSHNERALALYRETGHRAGEAVTLNNLGWLNVMLDDYPAALTYCTQAVALNQEIGDPHAEAGGWDSLGYAHHHLGEYDQAIRCYQRALELVRSFRDQHNEAEILVHVGETRHAQGEIEAAGTALREALTIMTRLEHPNAEEVGARLAALGLPATTGS</sequence>
<dbReference type="Proteomes" id="UP000277671">
    <property type="component" value="Unassembled WGS sequence"/>
</dbReference>
<comment type="caution">
    <text evidence="8">The sequence shown here is derived from an EMBL/GenBank/DDBJ whole genome shotgun (WGS) entry which is preliminary data.</text>
</comment>
<dbReference type="AlphaFoldDB" id="A0A495JQU6"/>
<dbReference type="InterPro" id="IPR036388">
    <property type="entry name" value="WH-like_DNA-bd_sf"/>
</dbReference>
<dbReference type="PANTHER" id="PTHR35807">
    <property type="entry name" value="TRANSCRIPTIONAL REGULATOR REDD-RELATED"/>
    <property type="match status" value="1"/>
</dbReference>
<dbReference type="PRINTS" id="PR00364">
    <property type="entry name" value="DISEASERSIST"/>
</dbReference>
<dbReference type="SMART" id="SM00028">
    <property type="entry name" value="TPR"/>
    <property type="match status" value="5"/>
</dbReference>
<evidence type="ECO:0000256" key="1">
    <source>
        <dbReference type="ARBA" id="ARBA00005820"/>
    </source>
</evidence>
<organism evidence="8 9">
    <name type="scientific">Micromonospora pisi</name>
    <dbReference type="NCBI Taxonomy" id="589240"/>
    <lineage>
        <taxon>Bacteria</taxon>
        <taxon>Bacillati</taxon>
        <taxon>Actinomycetota</taxon>
        <taxon>Actinomycetes</taxon>
        <taxon>Micromonosporales</taxon>
        <taxon>Micromonosporaceae</taxon>
        <taxon>Micromonospora</taxon>
    </lineage>
</organism>
<evidence type="ECO:0000313" key="9">
    <source>
        <dbReference type="Proteomes" id="UP000277671"/>
    </source>
</evidence>
<dbReference type="InterPro" id="IPR001867">
    <property type="entry name" value="OmpR/PhoB-type_DNA-bd"/>
</dbReference>
<dbReference type="Pfam" id="PF00486">
    <property type="entry name" value="Trans_reg_C"/>
    <property type="match status" value="1"/>
</dbReference>
<dbReference type="SMART" id="SM00862">
    <property type="entry name" value="Trans_reg_C"/>
    <property type="match status" value="1"/>
</dbReference>
<keyword evidence="5" id="KW-0802">TPR repeat</keyword>
<evidence type="ECO:0000259" key="7">
    <source>
        <dbReference type="PROSITE" id="PS51755"/>
    </source>
</evidence>
<dbReference type="GO" id="GO:0043531">
    <property type="term" value="F:ADP binding"/>
    <property type="evidence" value="ECO:0007669"/>
    <property type="project" value="InterPro"/>
</dbReference>
<feature type="repeat" description="TPR" evidence="5">
    <location>
        <begin position="842"/>
        <end position="875"/>
    </location>
</feature>
<proteinExistence type="inferred from homology"/>
<dbReference type="InterPro" id="IPR051677">
    <property type="entry name" value="AfsR-DnrI-RedD_regulator"/>
</dbReference>
<evidence type="ECO:0000313" key="8">
    <source>
        <dbReference type="EMBL" id="RKR91357.1"/>
    </source>
</evidence>
<accession>A0A495JQU6</accession>
<name>A0A495JQU6_9ACTN</name>
<reference evidence="8 9" key="1">
    <citation type="submission" date="2018-10" db="EMBL/GenBank/DDBJ databases">
        <title>Sequencing the genomes of 1000 actinobacteria strains.</title>
        <authorList>
            <person name="Klenk H.-P."/>
        </authorList>
    </citation>
    <scope>NUCLEOTIDE SEQUENCE [LARGE SCALE GENOMIC DNA]</scope>
    <source>
        <strain evidence="8 9">DSM 45175</strain>
    </source>
</reference>
<dbReference type="Pfam" id="PF03704">
    <property type="entry name" value="BTAD"/>
    <property type="match status" value="1"/>
</dbReference>
<dbReference type="PANTHER" id="PTHR35807:SF1">
    <property type="entry name" value="TRANSCRIPTIONAL REGULATOR REDD"/>
    <property type="match status" value="1"/>
</dbReference>
<keyword evidence="9" id="KW-1185">Reference proteome</keyword>
<dbReference type="Gene3D" id="1.10.10.10">
    <property type="entry name" value="Winged helix-like DNA-binding domain superfamily/Winged helix DNA-binding domain"/>
    <property type="match status" value="1"/>
</dbReference>
<feature type="domain" description="OmpR/PhoB-type" evidence="7">
    <location>
        <begin position="1"/>
        <end position="92"/>
    </location>
</feature>
<dbReference type="Gene3D" id="1.25.40.10">
    <property type="entry name" value="Tetratricopeptide repeat domain"/>
    <property type="match status" value="2"/>
</dbReference>
<gene>
    <name evidence="8" type="ORF">BDK92_5751</name>
</gene>
<dbReference type="InterPro" id="IPR016032">
    <property type="entry name" value="Sig_transdc_resp-reg_C-effctor"/>
</dbReference>
<evidence type="ECO:0000256" key="3">
    <source>
        <dbReference type="ARBA" id="ARBA00023125"/>
    </source>
</evidence>
<dbReference type="EMBL" id="RBKT01000001">
    <property type="protein sequence ID" value="RKR91357.1"/>
    <property type="molecule type" value="Genomic_DNA"/>
</dbReference>
<evidence type="ECO:0000256" key="5">
    <source>
        <dbReference type="PROSITE-ProRule" id="PRU00339"/>
    </source>
</evidence>
<dbReference type="InterPro" id="IPR027417">
    <property type="entry name" value="P-loop_NTPase"/>
</dbReference>
<comment type="similarity">
    <text evidence="1">Belongs to the AfsR/DnrI/RedD regulatory family.</text>
</comment>
<dbReference type="GO" id="GO:0006355">
    <property type="term" value="P:regulation of DNA-templated transcription"/>
    <property type="evidence" value="ECO:0007669"/>
    <property type="project" value="InterPro"/>
</dbReference>
<dbReference type="GO" id="GO:0003677">
    <property type="term" value="F:DNA binding"/>
    <property type="evidence" value="ECO:0007669"/>
    <property type="project" value="UniProtKB-UniRule"/>
</dbReference>
<keyword evidence="4" id="KW-0804">Transcription</keyword>
<evidence type="ECO:0000256" key="2">
    <source>
        <dbReference type="ARBA" id="ARBA00023015"/>
    </source>
</evidence>
<keyword evidence="2" id="KW-0805">Transcription regulation</keyword>
<evidence type="ECO:0000256" key="4">
    <source>
        <dbReference type="ARBA" id="ARBA00023163"/>
    </source>
</evidence>
<dbReference type="PROSITE" id="PS51755">
    <property type="entry name" value="OMPR_PHOB"/>
    <property type="match status" value="1"/>
</dbReference>
<dbReference type="Gene3D" id="3.40.50.300">
    <property type="entry name" value="P-loop containing nucleotide triphosphate hydrolases"/>
    <property type="match status" value="1"/>
</dbReference>
<evidence type="ECO:0000256" key="6">
    <source>
        <dbReference type="PROSITE-ProRule" id="PRU01091"/>
    </source>
</evidence>
<dbReference type="Pfam" id="PF13424">
    <property type="entry name" value="TPR_12"/>
    <property type="match status" value="2"/>
</dbReference>
<dbReference type="SUPFAM" id="SSF48452">
    <property type="entry name" value="TPR-like"/>
    <property type="match status" value="2"/>
</dbReference>
<dbReference type="PROSITE" id="PS50005">
    <property type="entry name" value="TPR"/>
    <property type="match status" value="1"/>
</dbReference>